<comment type="caution">
    <text evidence="1">The sequence shown here is derived from an EMBL/GenBank/DDBJ whole genome shotgun (WGS) entry which is preliminary data.</text>
</comment>
<accession>E6QWK9</accession>
<gene>
    <name evidence="1" type="ORF">CARN7_2469</name>
</gene>
<reference evidence="1" key="1">
    <citation type="submission" date="2009-10" db="EMBL/GenBank/DDBJ databases">
        <title>Diversity of trophic interactions inside an arsenic-rich microbial ecosystem.</title>
        <authorList>
            <person name="Bertin P.N."/>
            <person name="Heinrich-Salmeron A."/>
            <person name="Pelletier E."/>
            <person name="Goulhen-Chollet F."/>
            <person name="Arsene-Ploetze F."/>
            <person name="Gallien S."/>
            <person name="Calteau A."/>
            <person name="Vallenet D."/>
            <person name="Casiot C."/>
            <person name="Chane-Woon-Ming B."/>
            <person name="Giloteaux L."/>
            <person name="Barakat M."/>
            <person name="Bonnefoy V."/>
            <person name="Bruneel O."/>
            <person name="Chandler M."/>
            <person name="Cleiss J."/>
            <person name="Duran R."/>
            <person name="Elbaz-Poulichet F."/>
            <person name="Fonknechten N."/>
            <person name="Lauga B."/>
            <person name="Mornico D."/>
            <person name="Ortet P."/>
            <person name="Schaeffer C."/>
            <person name="Siguier P."/>
            <person name="Alexander Thil Smith A."/>
            <person name="Van Dorsselaer A."/>
            <person name="Weissenbach J."/>
            <person name="Medigue C."/>
            <person name="Le Paslier D."/>
        </authorList>
    </citation>
    <scope>NUCLEOTIDE SEQUENCE</scope>
</reference>
<protein>
    <submittedName>
        <fullName evidence="1">Uncharacterized protein</fullName>
    </submittedName>
</protein>
<proteinExistence type="predicted"/>
<dbReference type="EMBL" id="CABR01000155">
    <property type="protein sequence ID" value="CBI11632.1"/>
    <property type="molecule type" value="Genomic_DNA"/>
</dbReference>
<evidence type="ECO:0000313" key="1">
    <source>
        <dbReference type="EMBL" id="CBI11632.1"/>
    </source>
</evidence>
<sequence>MPHSINHDQLRFLEQRFKALIDAVPSDVASLSELARNCEARGAIDEARKLYERIGIACGSWLDFRKPFNDLHTSSSNPEQTTNGVSHVFFRRLHGVPQRRHHNRIYRGAHSTSRGYSRPV</sequence>
<dbReference type="AlphaFoldDB" id="E6QWK9"/>
<organism evidence="1">
    <name type="scientific">mine drainage metagenome</name>
    <dbReference type="NCBI Taxonomy" id="410659"/>
    <lineage>
        <taxon>unclassified sequences</taxon>
        <taxon>metagenomes</taxon>
        <taxon>ecological metagenomes</taxon>
    </lineage>
</organism>
<name>E6QWK9_9ZZZZ</name>